<sequence>MRRAILATVLLAAFGPFAKGAIAQSTFFDAEVISAACAVSSENCAALVQQLISQLKSANLTEAELNSQVAVLASAVLNATSGASPSNIAQLSPVLTEISGLSSEAGQTSSILGFAREMESGRAPELSNISTPFAASPA</sequence>
<evidence type="ECO:0000313" key="3">
    <source>
        <dbReference type="Proteomes" id="UP001208041"/>
    </source>
</evidence>
<evidence type="ECO:0000313" key="2">
    <source>
        <dbReference type="EMBL" id="MCV6823116.1"/>
    </source>
</evidence>
<feature type="chain" id="PRO_5042180299" evidence="1">
    <location>
        <begin position="19"/>
        <end position="138"/>
    </location>
</feature>
<reference evidence="2" key="1">
    <citation type="submission" date="2022-10" db="EMBL/GenBank/DDBJ databases">
        <authorList>
            <person name="Yue Y."/>
        </authorList>
    </citation>
    <scope>NUCLEOTIDE SEQUENCE</scope>
    <source>
        <strain evidence="2">Z654</strain>
    </source>
</reference>
<keyword evidence="3" id="KW-1185">Reference proteome</keyword>
<organism evidence="2 3">
    <name type="scientific">Halocynthiibacter halioticoli</name>
    <dbReference type="NCBI Taxonomy" id="2986804"/>
    <lineage>
        <taxon>Bacteria</taxon>
        <taxon>Pseudomonadati</taxon>
        <taxon>Pseudomonadota</taxon>
        <taxon>Alphaproteobacteria</taxon>
        <taxon>Rhodobacterales</taxon>
        <taxon>Paracoccaceae</taxon>
        <taxon>Halocynthiibacter</taxon>
    </lineage>
</organism>
<comment type="caution">
    <text evidence="2">The sequence shown here is derived from an EMBL/GenBank/DDBJ whole genome shotgun (WGS) entry which is preliminary data.</text>
</comment>
<dbReference type="AlphaFoldDB" id="A0AAE3IY84"/>
<keyword evidence="1" id="KW-0732">Signal</keyword>
<proteinExistence type="predicted"/>
<name>A0AAE3IY84_9RHOB</name>
<accession>A0AAE3IY84</accession>
<evidence type="ECO:0000256" key="1">
    <source>
        <dbReference type="SAM" id="SignalP"/>
    </source>
</evidence>
<gene>
    <name evidence="2" type="ORF">OH136_00990</name>
</gene>
<dbReference type="EMBL" id="JAOYFC010000001">
    <property type="protein sequence ID" value="MCV6823116.1"/>
    <property type="molecule type" value="Genomic_DNA"/>
</dbReference>
<feature type="signal peptide" evidence="1">
    <location>
        <begin position="1"/>
        <end position="18"/>
    </location>
</feature>
<dbReference type="Proteomes" id="UP001208041">
    <property type="component" value="Unassembled WGS sequence"/>
</dbReference>
<protein>
    <submittedName>
        <fullName evidence="2">Uncharacterized protein</fullName>
    </submittedName>
</protein>
<dbReference type="RefSeq" id="WP_263951947.1">
    <property type="nucleotide sequence ID" value="NZ_JAOYFC010000001.1"/>
</dbReference>